<protein>
    <recommendedName>
        <fullName evidence="2">Sialidase domain-containing protein</fullName>
    </recommendedName>
</protein>
<feature type="domain" description="Sialidase" evidence="2">
    <location>
        <begin position="86"/>
        <end position="265"/>
    </location>
</feature>
<dbReference type="PANTHER" id="PTHR43752">
    <property type="entry name" value="BNR/ASP-BOX REPEAT FAMILY PROTEIN"/>
    <property type="match status" value="1"/>
</dbReference>
<dbReference type="InterPro" id="IPR011040">
    <property type="entry name" value="Sialidase"/>
</dbReference>
<dbReference type="SUPFAM" id="SSF50939">
    <property type="entry name" value="Sialidases"/>
    <property type="match status" value="1"/>
</dbReference>
<comment type="caution">
    <text evidence="3">The sequence shown here is derived from an EMBL/GenBank/DDBJ whole genome shotgun (WGS) entry which is preliminary data.</text>
</comment>
<evidence type="ECO:0000313" key="3">
    <source>
        <dbReference type="EMBL" id="KHL00643.1"/>
    </source>
</evidence>
<proteinExistence type="predicted"/>
<dbReference type="Proteomes" id="UP000030982">
    <property type="component" value="Unassembled WGS sequence"/>
</dbReference>
<gene>
    <name evidence="3" type="ORF">LK10_19100</name>
</gene>
<reference evidence="3 4" key="1">
    <citation type="submission" date="2014-09" db="EMBL/GenBank/DDBJ databases">
        <title>Genome sequence of Sinomonas sp. MUSC 117.</title>
        <authorList>
            <person name="Lee L.-H."/>
        </authorList>
    </citation>
    <scope>NUCLEOTIDE SEQUENCE [LARGE SCALE GENOMIC DNA]</scope>
    <source>
        <strain evidence="3 4">MUSC 117</strain>
    </source>
</reference>
<keyword evidence="4" id="KW-1185">Reference proteome</keyword>
<dbReference type="Pfam" id="PF13088">
    <property type="entry name" value="BNR_2"/>
    <property type="match status" value="1"/>
</dbReference>
<dbReference type="CDD" id="cd15482">
    <property type="entry name" value="Sialidase_non-viral"/>
    <property type="match status" value="1"/>
</dbReference>
<feature type="region of interest" description="Disordered" evidence="1">
    <location>
        <begin position="1"/>
        <end position="24"/>
    </location>
</feature>
<dbReference type="AlphaFoldDB" id="A0A0B2AAL2"/>
<evidence type="ECO:0000313" key="4">
    <source>
        <dbReference type="Proteomes" id="UP000030982"/>
    </source>
</evidence>
<dbReference type="EMBL" id="JTDL01000149">
    <property type="protein sequence ID" value="KHL00643.1"/>
    <property type="molecule type" value="Genomic_DNA"/>
</dbReference>
<sequence>MASCGVSQPSNDKPKSTGGTLRQPSAVTADLSLSKSFGRPLKISDGEDNYLIPAMVDAANGHYVLAYRAGSAHAFAYGSDPGKLYVRRSADAGVTWGSPTLVSSFAAEKIDIRDPFLYREPRGSRIWLTFFTGARSLNGATWITYSDDDGVTWAPSQEVLSSALTPGGLRRSADGLWRMPVYRKVAGYWRASLVTAKNPLGPWSSPVDVLAPHRSDATEWDFAEVSPTNWVAVVRGSARTNAYVTQSKDRGRTWAAPIQLPSPSPGLRYDAWPALRIAHNGRVLCFIRAAGGGQRLVQLFDPSKPLVQSNWSEQDGGGLLESSLRGTCGKFQPFLRGTKWVGTYYAETDGKLAAEIGIGQYDESNLRPRTSGNIAAAAPVNKPEG</sequence>
<organism evidence="3 4">
    <name type="scientific">Sinomonas humi</name>
    <dbReference type="NCBI Taxonomy" id="1338436"/>
    <lineage>
        <taxon>Bacteria</taxon>
        <taxon>Bacillati</taxon>
        <taxon>Actinomycetota</taxon>
        <taxon>Actinomycetes</taxon>
        <taxon>Micrococcales</taxon>
        <taxon>Micrococcaceae</taxon>
        <taxon>Sinomonas</taxon>
    </lineage>
</organism>
<dbReference type="PANTHER" id="PTHR43752:SF2">
    <property type="entry name" value="BNR_ASP-BOX REPEAT FAMILY PROTEIN"/>
    <property type="match status" value="1"/>
</dbReference>
<accession>A0A0B2AAL2</accession>
<evidence type="ECO:0000256" key="1">
    <source>
        <dbReference type="SAM" id="MobiDB-lite"/>
    </source>
</evidence>
<dbReference type="InterPro" id="IPR036278">
    <property type="entry name" value="Sialidase_sf"/>
</dbReference>
<evidence type="ECO:0000259" key="2">
    <source>
        <dbReference type="Pfam" id="PF13088"/>
    </source>
</evidence>
<name>A0A0B2AAL2_9MICC</name>
<dbReference type="Gene3D" id="2.120.10.10">
    <property type="match status" value="1"/>
</dbReference>